<feature type="signal peptide" evidence="1">
    <location>
        <begin position="1"/>
        <end position="17"/>
    </location>
</feature>
<evidence type="ECO:0000313" key="2">
    <source>
        <dbReference type="EMBL" id="CAD8370545.1"/>
    </source>
</evidence>
<name>A0A7S0FP80_9STRA</name>
<proteinExistence type="predicted"/>
<accession>A0A7S0FP80</accession>
<dbReference type="AlphaFoldDB" id="A0A7S0FP80"/>
<keyword evidence="1" id="KW-0732">Signal</keyword>
<evidence type="ECO:0000256" key="1">
    <source>
        <dbReference type="SAM" id="SignalP"/>
    </source>
</evidence>
<reference evidence="2" key="1">
    <citation type="submission" date="2021-01" db="EMBL/GenBank/DDBJ databases">
        <authorList>
            <person name="Corre E."/>
            <person name="Pelletier E."/>
            <person name="Niang G."/>
            <person name="Scheremetjew M."/>
            <person name="Finn R."/>
            <person name="Kale V."/>
            <person name="Holt S."/>
            <person name="Cochrane G."/>
            <person name="Meng A."/>
            <person name="Brown T."/>
            <person name="Cohen L."/>
        </authorList>
    </citation>
    <scope>NUCLEOTIDE SEQUENCE</scope>
    <source>
        <strain evidence="2">CCMP3303</strain>
    </source>
</reference>
<protein>
    <submittedName>
        <fullName evidence="2">Uncharacterized protein</fullName>
    </submittedName>
</protein>
<sequence length="109" mass="11821">MKTVATLILLLPTAAMASNPFVSLGLNEDFVRLDRHAHDARLRRIAAANANANNPILPAETATVQMARNSDNSGRPPIVNAIANAVKDCDPDMLFQKEKSRHHQGAKLV</sequence>
<dbReference type="EMBL" id="HBEJ01010234">
    <property type="protein sequence ID" value="CAD8370545.1"/>
    <property type="molecule type" value="Transcribed_RNA"/>
</dbReference>
<organism evidence="2">
    <name type="scientific">Minutocellus polymorphus</name>
    <dbReference type="NCBI Taxonomy" id="265543"/>
    <lineage>
        <taxon>Eukaryota</taxon>
        <taxon>Sar</taxon>
        <taxon>Stramenopiles</taxon>
        <taxon>Ochrophyta</taxon>
        <taxon>Bacillariophyta</taxon>
        <taxon>Mediophyceae</taxon>
        <taxon>Cymatosirophycidae</taxon>
        <taxon>Cymatosirales</taxon>
        <taxon>Cymatosiraceae</taxon>
        <taxon>Minutocellus</taxon>
    </lineage>
</organism>
<feature type="chain" id="PRO_5031092080" evidence="1">
    <location>
        <begin position="18"/>
        <end position="109"/>
    </location>
</feature>
<gene>
    <name evidence="2" type="ORF">MPOL1434_LOCUS6021</name>
</gene>